<dbReference type="PANTHER" id="PTHR12506">
    <property type="entry name" value="PROTEIN PHOSPHATASE RELATED"/>
    <property type="match status" value="1"/>
</dbReference>
<accession>A0ABD3L8C1</accession>
<feature type="compositionally biased region" description="Basic and acidic residues" evidence="6">
    <location>
        <begin position="55"/>
        <end position="65"/>
    </location>
</feature>
<dbReference type="Gene3D" id="4.10.1000.10">
    <property type="entry name" value="Zinc finger, CCCH-type"/>
    <property type="match status" value="2"/>
</dbReference>
<evidence type="ECO:0000313" key="8">
    <source>
        <dbReference type="EMBL" id="KAL3748075.1"/>
    </source>
</evidence>
<keyword evidence="4" id="KW-0238">DNA-binding</keyword>
<dbReference type="PANTHER" id="PTHR12506:SF20">
    <property type="entry name" value="ZINC FINGER CCCH DOMAIN-CONTAINING PROTEIN 67"/>
    <property type="match status" value="1"/>
</dbReference>
<dbReference type="InterPro" id="IPR050974">
    <property type="entry name" value="Plant_ZF_CCCH"/>
</dbReference>
<dbReference type="AlphaFoldDB" id="A0ABD3L8C1"/>
<evidence type="ECO:0000256" key="4">
    <source>
        <dbReference type="ARBA" id="ARBA00023125"/>
    </source>
</evidence>
<feature type="domain" description="C3H1-type" evidence="7">
    <location>
        <begin position="377"/>
        <end position="405"/>
    </location>
</feature>
<feature type="region of interest" description="Disordered" evidence="6">
    <location>
        <begin position="455"/>
        <end position="491"/>
    </location>
</feature>
<evidence type="ECO:0000256" key="3">
    <source>
        <dbReference type="ARBA" id="ARBA00022833"/>
    </source>
</evidence>
<feature type="region of interest" description="Disordered" evidence="6">
    <location>
        <begin position="7"/>
        <end position="147"/>
    </location>
</feature>
<reference evidence="8 9" key="1">
    <citation type="submission" date="2024-11" db="EMBL/GenBank/DDBJ databases">
        <title>Chromosome-level genome assembly of Eucalyptus globulus Labill. provides insights into its genome evolution.</title>
        <authorList>
            <person name="Li X."/>
        </authorList>
    </citation>
    <scope>NUCLEOTIDE SEQUENCE [LARGE SCALE GENOMIC DNA]</scope>
    <source>
        <strain evidence="8">CL2024</strain>
        <tissue evidence="8">Fresh tender leaves</tissue>
    </source>
</reference>
<evidence type="ECO:0000256" key="6">
    <source>
        <dbReference type="SAM" id="MobiDB-lite"/>
    </source>
</evidence>
<evidence type="ECO:0000256" key="2">
    <source>
        <dbReference type="ARBA" id="ARBA00022771"/>
    </source>
</evidence>
<evidence type="ECO:0000256" key="1">
    <source>
        <dbReference type="ARBA" id="ARBA00022723"/>
    </source>
</evidence>
<dbReference type="PROSITE" id="PS50103">
    <property type="entry name" value="ZF_C3H1"/>
    <property type="match status" value="5"/>
</dbReference>
<feature type="compositionally biased region" description="Polar residues" evidence="6">
    <location>
        <begin position="479"/>
        <end position="491"/>
    </location>
</feature>
<feature type="zinc finger region" description="C3H1-type" evidence="5">
    <location>
        <begin position="151"/>
        <end position="179"/>
    </location>
</feature>
<comment type="caution">
    <text evidence="8">The sequence shown here is derived from an EMBL/GenBank/DDBJ whole genome shotgun (WGS) entry which is preliminary data.</text>
</comment>
<gene>
    <name evidence="8" type="ORF">ACJRO7_009319</name>
</gene>
<feature type="compositionally biased region" description="Polar residues" evidence="6">
    <location>
        <begin position="455"/>
        <end position="472"/>
    </location>
</feature>
<dbReference type="InterPro" id="IPR000571">
    <property type="entry name" value="Znf_CCCH"/>
</dbReference>
<proteinExistence type="predicted"/>
<dbReference type="GO" id="GO:0003729">
    <property type="term" value="F:mRNA binding"/>
    <property type="evidence" value="ECO:0007669"/>
    <property type="project" value="UniProtKB-ARBA"/>
</dbReference>
<sequence length="491" mass="52246">MITLFSRILGGKATADGPTMATPPDHGGAGAGDGDGACPDAPPQLAAEPDPPPSDPDRAAEELWRLDVGGASEPLVEEEGGSGGGGGDGGGGGAAEEGSGAPGSEDGGGGGGGGGKSGGESDGGEKGEDGDSESDDEKREERRKFNKYPVRPEAEDCSYYIKTGTCKFGSNCKFNHPVRRKNQVAKDKMKEKEEPKERVGQTECKYYLNKGGCKFGKACRFNHSRPKTFVTPYQGLNFLGLPIRPGEKECPFYMRTGSCKYAANCRYNHPEPSAGGGDPPSEYGNGGSASLQSASQFPVASWSSPGTLNDAAPFVPVMYSPTHAVSSHNAEWNGYQFPVNPPGPVVRPPSAYIMKHPVTDIHIYPHHQMVIDEFPERPGQPDCSYFLKTGDCKFKSNCKYHHPKDRISKSPPVVLSDKGLPLRPDQNVCLYYSRYGICKFGPACKFDHPEHLTSSTISELDQPSSIGDSATSDGPLMNGTRNSSEAIQQSV</sequence>
<keyword evidence="3 5" id="KW-0862">Zinc</keyword>
<dbReference type="Pfam" id="PF00642">
    <property type="entry name" value="zf-CCCH"/>
    <property type="match status" value="5"/>
</dbReference>
<feature type="domain" description="C3H1-type" evidence="7">
    <location>
        <begin position="423"/>
        <end position="451"/>
    </location>
</feature>
<keyword evidence="1 5" id="KW-0479">Metal-binding</keyword>
<feature type="compositionally biased region" description="Gly residues" evidence="6">
    <location>
        <begin position="105"/>
        <end position="121"/>
    </location>
</feature>
<dbReference type="InterPro" id="IPR036855">
    <property type="entry name" value="Znf_CCCH_sf"/>
</dbReference>
<feature type="domain" description="C3H1-type" evidence="7">
    <location>
        <begin position="151"/>
        <end position="179"/>
    </location>
</feature>
<evidence type="ECO:0000256" key="5">
    <source>
        <dbReference type="PROSITE-ProRule" id="PRU00723"/>
    </source>
</evidence>
<evidence type="ECO:0000313" key="9">
    <source>
        <dbReference type="Proteomes" id="UP001634007"/>
    </source>
</evidence>
<evidence type="ECO:0000259" key="7">
    <source>
        <dbReference type="PROSITE" id="PS50103"/>
    </source>
</evidence>
<dbReference type="Gene3D" id="2.30.30.1190">
    <property type="match status" value="1"/>
</dbReference>
<name>A0ABD3L8C1_EUCGL</name>
<feature type="domain" description="C3H1-type" evidence="7">
    <location>
        <begin position="244"/>
        <end position="272"/>
    </location>
</feature>
<keyword evidence="9" id="KW-1185">Reference proteome</keyword>
<feature type="zinc finger region" description="C3H1-type" evidence="5">
    <location>
        <begin position="423"/>
        <end position="451"/>
    </location>
</feature>
<keyword evidence="2 5" id="KW-0863">Zinc-finger</keyword>
<dbReference type="EMBL" id="JBJKBG010000002">
    <property type="protein sequence ID" value="KAL3748075.1"/>
    <property type="molecule type" value="Genomic_DNA"/>
</dbReference>
<feature type="zinc finger region" description="C3H1-type" evidence="5">
    <location>
        <begin position="198"/>
        <end position="226"/>
    </location>
</feature>
<feature type="domain" description="C3H1-type" evidence="7">
    <location>
        <begin position="198"/>
        <end position="226"/>
    </location>
</feature>
<dbReference type="SUPFAM" id="SSF90229">
    <property type="entry name" value="CCCH zinc finger"/>
    <property type="match status" value="5"/>
</dbReference>
<feature type="compositionally biased region" description="Low complexity" evidence="6">
    <location>
        <begin position="36"/>
        <end position="48"/>
    </location>
</feature>
<feature type="zinc finger region" description="C3H1-type" evidence="5">
    <location>
        <begin position="377"/>
        <end position="405"/>
    </location>
</feature>
<dbReference type="GO" id="GO:0003677">
    <property type="term" value="F:DNA binding"/>
    <property type="evidence" value="ECO:0007669"/>
    <property type="project" value="UniProtKB-KW"/>
</dbReference>
<dbReference type="Proteomes" id="UP001634007">
    <property type="component" value="Unassembled WGS sequence"/>
</dbReference>
<feature type="zinc finger region" description="C3H1-type" evidence="5">
    <location>
        <begin position="244"/>
        <end position="272"/>
    </location>
</feature>
<feature type="compositionally biased region" description="Gly residues" evidence="6">
    <location>
        <begin position="81"/>
        <end position="95"/>
    </location>
</feature>
<organism evidence="8 9">
    <name type="scientific">Eucalyptus globulus</name>
    <name type="common">Tasmanian blue gum</name>
    <dbReference type="NCBI Taxonomy" id="34317"/>
    <lineage>
        <taxon>Eukaryota</taxon>
        <taxon>Viridiplantae</taxon>
        <taxon>Streptophyta</taxon>
        <taxon>Embryophyta</taxon>
        <taxon>Tracheophyta</taxon>
        <taxon>Spermatophyta</taxon>
        <taxon>Magnoliopsida</taxon>
        <taxon>eudicotyledons</taxon>
        <taxon>Gunneridae</taxon>
        <taxon>Pentapetalae</taxon>
        <taxon>rosids</taxon>
        <taxon>malvids</taxon>
        <taxon>Myrtales</taxon>
        <taxon>Myrtaceae</taxon>
        <taxon>Myrtoideae</taxon>
        <taxon>Eucalypteae</taxon>
        <taxon>Eucalyptus</taxon>
    </lineage>
</organism>
<dbReference type="SMART" id="SM00356">
    <property type="entry name" value="ZnF_C3H1"/>
    <property type="match status" value="5"/>
</dbReference>
<protein>
    <recommendedName>
        <fullName evidence="7">C3H1-type domain-containing protein</fullName>
    </recommendedName>
</protein>
<dbReference type="GO" id="GO:0008270">
    <property type="term" value="F:zinc ion binding"/>
    <property type="evidence" value="ECO:0007669"/>
    <property type="project" value="UniProtKB-KW"/>
</dbReference>